<evidence type="ECO:0000313" key="3">
    <source>
        <dbReference type="EMBL" id="KAL1503728.1"/>
    </source>
</evidence>
<organism evidence="3 4">
    <name type="scientific">Prymnesium parvum</name>
    <name type="common">Toxic golden alga</name>
    <dbReference type="NCBI Taxonomy" id="97485"/>
    <lineage>
        <taxon>Eukaryota</taxon>
        <taxon>Haptista</taxon>
        <taxon>Haptophyta</taxon>
        <taxon>Prymnesiophyceae</taxon>
        <taxon>Prymnesiales</taxon>
        <taxon>Prymnesiaceae</taxon>
        <taxon>Prymnesium</taxon>
    </lineage>
</organism>
<dbReference type="PROSITE" id="PS00080">
    <property type="entry name" value="MULTICOPPER_OXIDASE2"/>
    <property type="match status" value="1"/>
</dbReference>
<dbReference type="SUPFAM" id="SSF49503">
    <property type="entry name" value="Cupredoxins"/>
    <property type="match status" value="1"/>
</dbReference>
<keyword evidence="4" id="KW-1185">Reference proteome</keyword>
<reference evidence="3 4" key="1">
    <citation type="journal article" date="2024" name="Science">
        <title>Giant polyketide synthase enzymes in the biosynthesis of giant marine polyether toxins.</title>
        <authorList>
            <person name="Fallon T.R."/>
            <person name="Shende V.V."/>
            <person name="Wierzbicki I.H."/>
            <person name="Pendleton A.L."/>
            <person name="Watervoot N.F."/>
            <person name="Auber R.P."/>
            <person name="Gonzalez D.J."/>
            <person name="Wisecaver J.H."/>
            <person name="Moore B.S."/>
        </authorList>
    </citation>
    <scope>NUCLEOTIDE SEQUENCE [LARGE SCALE GENOMIC DNA]</scope>
    <source>
        <strain evidence="3 4">12B1</strain>
    </source>
</reference>
<keyword evidence="1" id="KW-0479">Metal-binding</keyword>
<evidence type="ECO:0000313" key="4">
    <source>
        <dbReference type="Proteomes" id="UP001515480"/>
    </source>
</evidence>
<dbReference type="Proteomes" id="UP001515480">
    <property type="component" value="Unassembled WGS sequence"/>
</dbReference>
<protein>
    <recommendedName>
        <fullName evidence="2">Plastocyanin-like domain-containing protein</fullName>
    </recommendedName>
</protein>
<dbReference type="Gene3D" id="2.60.40.420">
    <property type="entry name" value="Cupredoxins - blue copper proteins"/>
    <property type="match status" value="1"/>
</dbReference>
<dbReference type="Pfam" id="PF07731">
    <property type="entry name" value="Cu-oxidase_2"/>
    <property type="match status" value="1"/>
</dbReference>
<evidence type="ECO:0000259" key="2">
    <source>
        <dbReference type="Pfam" id="PF07731"/>
    </source>
</evidence>
<dbReference type="AlphaFoldDB" id="A0AB34IR45"/>
<dbReference type="GO" id="GO:0016491">
    <property type="term" value="F:oxidoreductase activity"/>
    <property type="evidence" value="ECO:0007669"/>
    <property type="project" value="InterPro"/>
</dbReference>
<dbReference type="InterPro" id="IPR002355">
    <property type="entry name" value="Cu_oxidase_Cu_BS"/>
</dbReference>
<dbReference type="InterPro" id="IPR011706">
    <property type="entry name" value="Cu-oxidase_C"/>
</dbReference>
<proteinExistence type="predicted"/>
<name>A0AB34IR45_PRYPA</name>
<sequence length="205" mass="20957">MPIVSDPADTVGDYFRAGDWHDVLLSPNRAMDARIQTDKWTSPQVFHCHILEHEDEGMMGVTLITGTEGTLDLRGGCGRSALTSSIAARARFSLTLASPPAVTAHSSLTLAAAPASTAKSSLTLAAANAVTAHSSLPLAAAPPLTAHSSLPLAAAVAVAATAYRISLTITSATTLATQPVTVASISASTLTCANLVRGSAKCRPK</sequence>
<comment type="caution">
    <text evidence="3">The sequence shown here is derived from an EMBL/GenBank/DDBJ whole genome shotgun (WGS) entry which is preliminary data.</text>
</comment>
<feature type="domain" description="Plastocyanin-like" evidence="2">
    <location>
        <begin position="23"/>
        <end position="63"/>
    </location>
</feature>
<dbReference type="GO" id="GO:0005507">
    <property type="term" value="F:copper ion binding"/>
    <property type="evidence" value="ECO:0007669"/>
    <property type="project" value="InterPro"/>
</dbReference>
<dbReference type="InterPro" id="IPR008972">
    <property type="entry name" value="Cupredoxin"/>
</dbReference>
<evidence type="ECO:0000256" key="1">
    <source>
        <dbReference type="ARBA" id="ARBA00022723"/>
    </source>
</evidence>
<dbReference type="EMBL" id="JBGBPQ010000021">
    <property type="protein sequence ID" value="KAL1503728.1"/>
    <property type="molecule type" value="Genomic_DNA"/>
</dbReference>
<accession>A0AB34IR45</accession>
<gene>
    <name evidence="3" type="ORF">AB1Y20_012199</name>
</gene>